<dbReference type="Proteomes" id="UP000281553">
    <property type="component" value="Unassembled WGS sequence"/>
</dbReference>
<dbReference type="EMBL" id="UYRU01058700">
    <property type="protein sequence ID" value="VDN14246.1"/>
    <property type="molecule type" value="Genomic_DNA"/>
</dbReference>
<dbReference type="PANTHER" id="PTHR42948:SF1">
    <property type="entry name" value="TRANSPORTER"/>
    <property type="match status" value="1"/>
</dbReference>
<reference evidence="7 8" key="1">
    <citation type="submission" date="2018-11" db="EMBL/GenBank/DDBJ databases">
        <authorList>
            <consortium name="Pathogen Informatics"/>
        </authorList>
    </citation>
    <scope>NUCLEOTIDE SEQUENCE [LARGE SCALE GENOMIC DNA]</scope>
</reference>
<dbReference type="InterPro" id="IPR000175">
    <property type="entry name" value="Na/ntran_symport"/>
</dbReference>
<dbReference type="InterPro" id="IPR037272">
    <property type="entry name" value="SNS_sf"/>
</dbReference>
<feature type="transmembrane region" description="Helical" evidence="6">
    <location>
        <begin position="111"/>
        <end position="129"/>
    </location>
</feature>
<keyword evidence="4 6" id="KW-1133">Transmembrane helix</keyword>
<dbReference type="OrthoDB" id="6581954at2759"/>
<dbReference type="SUPFAM" id="SSF161070">
    <property type="entry name" value="SNF-like"/>
    <property type="match status" value="1"/>
</dbReference>
<keyword evidence="5 6" id="KW-0472">Membrane</keyword>
<evidence type="ECO:0000256" key="1">
    <source>
        <dbReference type="ARBA" id="ARBA00004141"/>
    </source>
</evidence>
<keyword evidence="3 6" id="KW-0812">Transmembrane</keyword>
<evidence type="ECO:0000256" key="2">
    <source>
        <dbReference type="ARBA" id="ARBA00022448"/>
    </source>
</evidence>
<evidence type="ECO:0000256" key="6">
    <source>
        <dbReference type="SAM" id="Phobius"/>
    </source>
</evidence>
<accession>A0A3P7P867</accession>
<dbReference type="PANTHER" id="PTHR42948">
    <property type="entry name" value="TRANSPORTER"/>
    <property type="match status" value="1"/>
</dbReference>
<comment type="subcellular location">
    <subcellularLocation>
        <location evidence="1">Membrane</location>
        <topology evidence="1">Multi-pass membrane protein</topology>
    </subcellularLocation>
</comment>
<gene>
    <name evidence="7" type="ORF">DILT_LOCUS10077</name>
</gene>
<feature type="transmembrane region" description="Helical" evidence="6">
    <location>
        <begin position="86"/>
        <end position="105"/>
    </location>
</feature>
<name>A0A3P7P867_DIBLA</name>
<proteinExistence type="predicted"/>
<evidence type="ECO:0000313" key="7">
    <source>
        <dbReference type="EMBL" id="VDN14246.1"/>
    </source>
</evidence>
<organism evidence="7 8">
    <name type="scientific">Dibothriocephalus latus</name>
    <name type="common">Fish tapeworm</name>
    <name type="synonym">Diphyllobothrium latum</name>
    <dbReference type="NCBI Taxonomy" id="60516"/>
    <lineage>
        <taxon>Eukaryota</taxon>
        <taxon>Metazoa</taxon>
        <taxon>Spiralia</taxon>
        <taxon>Lophotrochozoa</taxon>
        <taxon>Platyhelminthes</taxon>
        <taxon>Cestoda</taxon>
        <taxon>Eucestoda</taxon>
        <taxon>Diphyllobothriidea</taxon>
        <taxon>Diphyllobothriidae</taxon>
        <taxon>Dibothriocephalus</taxon>
    </lineage>
</organism>
<evidence type="ECO:0000256" key="3">
    <source>
        <dbReference type="ARBA" id="ARBA00022692"/>
    </source>
</evidence>
<evidence type="ECO:0000256" key="5">
    <source>
        <dbReference type="ARBA" id="ARBA00023136"/>
    </source>
</evidence>
<sequence length="200" mass="22519">MHPLVGELPAPRLSHRQILNHASFEDDKSLSGIPVLMAKMGVFGRVLCVLFFLCLSFAGITSMISYIELTARTIQDFGVSRRNATIASLVITFIVGIPSAVNLRILTNQDFVWGFALMISGLCYCFLVVRYDPMRYRKIIVNDFGIGDLTLPVTWVAFIAVLVPIEAVSLICWWAYESITQNPNWYKFEAESFVVIIMEV</sequence>
<feature type="transmembrane region" description="Helical" evidence="6">
    <location>
        <begin position="42"/>
        <end position="66"/>
    </location>
</feature>
<feature type="transmembrane region" description="Helical" evidence="6">
    <location>
        <begin position="149"/>
        <end position="176"/>
    </location>
</feature>
<keyword evidence="8" id="KW-1185">Reference proteome</keyword>
<keyword evidence="2" id="KW-0813">Transport</keyword>
<evidence type="ECO:0000256" key="4">
    <source>
        <dbReference type="ARBA" id="ARBA00022989"/>
    </source>
</evidence>
<dbReference type="GO" id="GO:0016020">
    <property type="term" value="C:membrane"/>
    <property type="evidence" value="ECO:0007669"/>
    <property type="project" value="UniProtKB-SubCell"/>
</dbReference>
<evidence type="ECO:0000313" key="8">
    <source>
        <dbReference type="Proteomes" id="UP000281553"/>
    </source>
</evidence>
<dbReference type="AlphaFoldDB" id="A0A3P7P867"/>
<protein>
    <submittedName>
        <fullName evidence="7">Uncharacterized protein</fullName>
    </submittedName>
</protein>